<name>A0A7G9SUG6_9GAMM</name>
<feature type="transmembrane region" description="Helical" evidence="4">
    <location>
        <begin position="38"/>
        <end position="56"/>
    </location>
</feature>
<feature type="domain" description="GGDEF" evidence="5">
    <location>
        <begin position="252"/>
        <end position="388"/>
    </location>
</feature>
<evidence type="ECO:0000256" key="3">
    <source>
        <dbReference type="ARBA" id="ARBA00034247"/>
    </source>
</evidence>
<evidence type="ECO:0000259" key="5">
    <source>
        <dbReference type="PROSITE" id="PS50887"/>
    </source>
</evidence>
<dbReference type="GO" id="GO:1902201">
    <property type="term" value="P:negative regulation of bacterial-type flagellum-dependent cell motility"/>
    <property type="evidence" value="ECO:0007669"/>
    <property type="project" value="TreeGrafter"/>
</dbReference>
<proteinExistence type="predicted"/>
<sequence>MHRAGMGTPMSETIDRAISSAQAAPRLLQELRETLQRLRLGGPFYVLLWLLAGVAADLWLRAPVAFTLIGVCFGGLTVMRFRIRGLPDDSDENAVRGRLDFIWALLLVNAGVWGAAAAWLLLAAPEESARTVAAISSYAFATAFAHNFPMRLRHAFAAVFLIYLPTLIALVASGARYELIGVSALYLLYVSLALRRSHAEYLQRLDLEDELREQRDLFQQQSRRDGLTGLANRRRFSSALEDWSMQARTHGTPLSLLILDLDHFKAINDQHGHARGDACLREFADRLQASFAGSEELVARLGGEEFGVLLRGMSRRQAFDRAEGFRAGLAEAAIGACNGASVQLRVSVGVAAFEPHLHHDADALYHAADTALYAAKGSGRNTVMQADP</sequence>
<feature type="transmembrane region" description="Helical" evidence="4">
    <location>
        <begin position="155"/>
        <end position="173"/>
    </location>
</feature>
<dbReference type="EMBL" id="CP060719">
    <property type="protein sequence ID" value="QNN71491.1"/>
    <property type="molecule type" value="Genomic_DNA"/>
</dbReference>
<gene>
    <name evidence="6" type="ORF">H9L16_01975</name>
</gene>
<dbReference type="NCBIfam" id="TIGR00254">
    <property type="entry name" value="GGDEF"/>
    <property type="match status" value="1"/>
</dbReference>
<keyword evidence="7" id="KW-1185">Reference proteome</keyword>
<keyword evidence="4" id="KW-1133">Transmembrane helix</keyword>
<dbReference type="EC" id="2.7.7.65" evidence="2"/>
<keyword evidence="4" id="KW-0472">Membrane</keyword>
<evidence type="ECO:0000256" key="2">
    <source>
        <dbReference type="ARBA" id="ARBA00012528"/>
    </source>
</evidence>
<accession>A0A7G9SUG6</accession>
<dbReference type="Proteomes" id="UP000515804">
    <property type="component" value="Chromosome"/>
</dbReference>
<dbReference type="GO" id="GO:0043709">
    <property type="term" value="P:cell adhesion involved in single-species biofilm formation"/>
    <property type="evidence" value="ECO:0007669"/>
    <property type="project" value="TreeGrafter"/>
</dbReference>
<evidence type="ECO:0000256" key="1">
    <source>
        <dbReference type="ARBA" id="ARBA00001946"/>
    </source>
</evidence>
<feature type="transmembrane region" description="Helical" evidence="4">
    <location>
        <begin position="101"/>
        <end position="122"/>
    </location>
</feature>
<dbReference type="AlphaFoldDB" id="A0A7G9SUG6"/>
<dbReference type="CDD" id="cd01949">
    <property type="entry name" value="GGDEF"/>
    <property type="match status" value="1"/>
</dbReference>
<dbReference type="KEGG" id="tcn:H9L16_01975"/>
<dbReference type="PROSITE" id="PS50887">
    <property type="entry name" value="GGDEF"/>
    <property type="match status" value="1"/>
</dbReference>
<dbReference type="InterPro" id="IPR029787">
    <property type="entry name" value="Nucleotide_cyclase"/>
</dbReference>
<dbReference type="InterPro" id="IPR050469">
    <property type="entry name" value="Diguanylate_Cyclase"/>
</dbReference>
<dbReference type="SMART" id="SM00267">
    <property type="entry name" value="GGDEF"/>
    <property type="match status" value="1"/>
</dbReference>
<comment type="catalytic activity">
    <reaction evidence="3">
        <text>2 GTP = 3',3'-c-di-GMP + 2 diphosphate</text>
        <dbReference type="Rhea" id="RHEA:24898"/>
        <dbReference type="ChEBI" id="CHEBI:33019"/>
        <dbReference type="ChEBI" id="CHEBI:37565"/>
        <dbReference type="ChEBI" id="CHEBI:58805"/>
        <dbReference type="EC" id="2.7.7.65"/>
    </reaction>
</comment>
<dbReference type="PANTHER" id="PTHR45138:SF9">
    <property type="entry name" value="DIGUANYLATE CYCLASE DGCM-RELATED"/>
    <property type="match status" value="1"/>
</dbReference>
<reference evidence="6 7" key="1">
    <citation type="submission" date="2020-08" db="EMBL/GenBank/DDBJ databases">
        <title>Genome sequence of Thermomonas carbonis KCTC 42013T.</title>
        <authorList>
            <person name="Hyun D.-W."/>
            <person name="Bae J.-W."/>
        </authorList>
    </citation>
    <scope>NUCLEOTIDE SEQUENCE [LARGE SCALE GENOMIC DNA]</scope>
    <source>
        <strain evidence="6 7">KCTC 42013</strain>
    </source>
</reference>
<feature type="transmembrane region" description="Helical" evidence="4">
    <location>
        <begin position="128"/>
        <end position="148"/>
    </location>
</feature>
<evidence type="ECO:0000313" key="7">
    <source>
        <dbReference type="Proteomes" id="UP000515804"/>
    </source>
</evidence>
<dbReference type="InterPro" id="IPR000160">
    <property type="entry name" value="GGDEF_dom"/>
</dbReference>
<dbReference type="Gene3D" id="3.30.70.270">
    <property type="match status" value="1"/>
</dbReference>
<dbReference type="GO" id="GO:0005886">
    <property type="term" value="C:plasma membrane"/>
    <property type="evidence" value="ECO:0007669"/>
    <property type="project" value="TreeGrafter"/>
</dbReference>
<evidence type="ECO:0000313" key="6">
    <source>
        <dbReference type="EMBL" id="QNN71491.1"/>
    </source>
</evidence>
<dbReference type="SUPFAM" id="SSF55073">
    <property type="entry name" value="Nucleotide cyclase"/>
    <property type="match status" value="1"/>
</dbReference>
<dbReference type="InterPro" id="IPR043128">
    <property type="entry name" value="Rev_trsase/Diguanyl_cyclase"/>
</dbReference>
<comment type="cofactor">
    <cofactor evidence="1">
        <name>Mg(2+)</name>
        <dbReference type="ChEBI" id="CHEBI:18420"/>
    </cofactor>
</comment>
<dbReference type="PANTHER" id="PTHR45138">
    <property type="entry name" value="REGULATORY COMPONENTS OF SENSORY TRANSDUCTION SYSTEM"/>
    <property type="match status" value="1"/>
</dbReference>
<dbReference type="FunFam" id="3.30.70.270:FF:000001">
    <property type="entry name" value="Diguanylate cyclase domain protein"/>
    <property type="match status" value="1"/>
</dbReference>
<keyword evidence="4" id="KW-0812">Transmembrane</keyword>
<organism evidence="6 7">
    <name type="scientific">Thermomonas carbonis</name>
    <dbReference type="NCBI Taxonomy" id="1463158"/>
    <lineage>
        <taxon>Bacteria</taxon>
        <taxon>Pseudomonadati</taxon>
        <taxon>Pseudomonadota</taxon>
        <taxon>Gammaproteobacteria</taxon>
        <taxon>Lysobacterales</taxon>
        <taxon>Lysobacteraceae</taxon>
        <taxon>Thermomonas</taxon>
    </lineage>
</organism>
<evidence type="ECO:0000256" key="4">
    <source>
        <dbReference type="SAM" id="Phobius"/>
    </source>
</evidence>
<protein>
    <recommendedName>
        <fullName evidence="2">diguanylate cyclase</fullName>
        <ecNumber evidence="2">2.7.7.65</ecNumber>
    </recommendedName>
</protein>
<feature type="transmembrane region" description="Helical" evidence="4">
    <location>
        <begin position="62"/>
        <end position="81"/>
    </location>
</feature>
<dbReference type="Pfam" id="PF00990">
    <property type="entry name" value="GGDEF"/>
    <property type="match status" value="1"/>
</dbReference>
<dbReference type="GO" id="GO:0052621">
    <property type="term" value="F:diguanylate cyclase activity"/>
    <property type="evidence" value="ECO:0007669"/>
    <property type="project" value="UniProtKB-EC"/>
</dbReference>